<dbReference type="GO" id="GO:0004930">
    <property type="term" value="F:G protein-coupled receptor activity"/>
    <property type="evidence" value="ECO:0007669"/>
    <property type="project" value="InterPro"/>
</dbReference>
<feature type="compositionally biased region" description="Basic and acidic residues" evidence="5">
    <location>
        <begin position="328"/>
        <end position="339"/>
    </location>
</feature>
<feature type="transmembrane region" description="Helical" evidence="6">
    <location>
        <begin position="220"/>
        <end position="238"/>
    </location>
</feature>
<dbReference type="STRING" id="45351.A7RJJ3"/>
<dbReference type="Proteomes" id="UP000001593">
    <property type="component" value="Unassembled WGS sequence"/>
</dbReference>
<feature type="domain" description="G-protein coupled receptors family 1 profile" evidence="7">
    <location>
        <begin position="19"/>
        <end position="275"/>
    </location>
</feature>
<evidence type="ECO:0000256" key="5">
    <source>
        <dbReference type="SAM" id="MobiDB-lite"/>
    </source>
</evidence>
<accession>A7RJJ3</accession>
<dbReference type="PRINTS" id="PR00237">
    <property type="entry name" value="GPCRRHODOPSN"/>
</dbReference>
<evidence type="ECO:0000256" key="2">
    <source>
        <dbReference type="ARBA" id="ARBA00022692"/>
    </source>
</evidence>
<keyword evidence="9" id="KW-1185">Reference proteome</keyword>
<dbReference type="KEGG" id="nve:5520624"/>
<evidence type="ECO:0000313" key="9">
    <source>
        <dbReference type="Proteomes" id="UP000001593"/>
    </source>
</evidence>
<keyword evidence="3 6" id="KW-1133">Transmembrane helix</keyword>
<dbReference type="OrthoDB" id="5965524at2759"/>
<dbReference type="SUPFAM" id="SSF81321">
    <property type="entry name" value="Family A G protein-coupled receptor-like"/>
    <property type="match status" value="1"/>
</dbReference>
<dbReference type="SMART" id="SM01381">
    <property type="entry name" value="7TM_GPCR_Srsx"/>
    <property type="match status" value="1"/>
</dbReference>
<evidence type="ECO:0000256" key="6">
    <source>
        <dbReference type="SAM" id="Phobius"/>
    </source>
</evidence>
<feature type="transmembrane region" description="Helical" evidence="6">
    <location>
        <begin position="6"/>
        <end position="28"/>
    </location>
</feature>
<dbReference type="InParanoid" id="A7RJJ3"/>
<dbReference type="InterPro" id="IPR017452">
    <property type="entry name" value="GPCR_Rhodpsn_7TM"/>
</dbReference>
<organism evidence="8 9">
    <name type="scientific">Nematostella vectensis</name>
    <name type="common">Starlet sea anemone</name>
    <dbReference type="NCBI Taxonomy" id="45351"/>
    <lineage>
        <taxon>Eukaryota</taxon>
        <taxon>Metazoa</taxon>
        <taxon>Cnidaria</taxon>
        <taxon>Anthozoa</taxon>
        <taxon>Hexacorallia</taxon>
        <taxon>Actiniaria</taxon>
        <taxon>Edwardsiidae</taxon>
        <taxon>Nematostella</taxon>
    </lineage>
</organism>
<feature type="transmembrane region" description="Helical" evidence="6">
    <location>
        <begin position="180"/>
        <end position="200"/>
    </location>
</feature>
<dbReference type="InterPro" id="IPR000276">
    <property type="entry name" value="GPCR_Rhodpsn"/>
</dbReference>
<feature type="transmembrane region" description="Helical" evidence="6">
    <location>
        <begin position="84"/>
        <end position="106"/>
    </location>
</feature>
<feature type="region of interest" description="Disordered" evidence="5">
    <location>
        <begin position="312"/>
        <end position="339"/>
    </location>
</feature>
<dbReference type="PANTHER" id="PTHR45698">
    <property type="entry name" value="TRACE AMINE-ASSOCIATED RECEPTOR 19N-RELATED"/>
    <property type="match status" value="1"/>
</dbReference>
<evidence type="ECO:0000256" key="4">
    <source>
        <dbReference type="ARBA" id="ARBA00023136"/>
    </source>
</evidence>
<evidence type="ECO:0000313" key="8">
    <source>
        <dbReference type="EMBL" id="EDO48387.1"/>
    </source>
</evidence>
<gene>
    <name evidence="8" type="ORF">NEMVEDRAFT_v1g198044</name>
</gene>
<dbReference type="GO" id="GO:0016020">
    <property type="term" value="C:membrane"/>
    <property type="evidence" value="ECO:0007669"/>
    <property type="project" value="UniProtKB-SubCell"/>
</dbReference>
<dbReference type="eggNOG" id="KOG3656">
    <property type="taxonomic scope" value="Eukaryota"/>
</dbReference>
<reference evidence="8 9" key="1">
    <citation type="journal article" date="2007" name="Science">
        <title>Sea anemone genome reveals ancestral eumetazoan gene repertoire and genomic organization.</title>
        <authorList>
            <person name="Putnam N.H."/>
            <person name="Srivastava M."/>
            <person name="Hellsten U."/>
            <person name="Dirks B."/>
            <person name="Chapman J."/>
            <person name="Salamov A."/>
            <person name="Terry A."/>
            <person name="Shapiro H."/>
            <person name="Lindquist E."/>
            <person name="Kapitonov V.V."/>
            <person name="Jurka J."/>
            <person name="Genikhovich G."/>
            <person name="Grigoriev I.V."/>
            <person name="Lucas S.M."/>
            <person name="Steele R.E."/>
            <person name="Finnerty J.R."/>
            <person name="Technau U."/>
            <person name="Martindale M.Q."/>
            <person name="Rokhsar D.S."/>
        </authorList>
    </citation>
    <scope>NUCLEOTIDE SEQUENCE [LARGE SCALE GENOMIC DNA]</scope>
    <source>
        <strain evidence="9">CH2 X CH6</strain>
    </source>
</reference>
<feature type="transmembrane region" description="Helical" evidence="6">
    <location>
        <begin position="127"/>
        <end position="146"/>
    </location>
</feature>
<dbReference type="HOGENOM" id="CLU_009579_6_4_1"/>
<dbReference type="OMA" id="FRKGYWE"/>
<dbReference type="PANTHER" id="PTHR45698:SF1">
    <property type="entry name" value="TRACE AMINE-ASSOCIATED RECEPTOR 13C-LIKE"/>
    <property type="match status" value="1"/>
</dbReference>
<feature type="transmembrane region" description="Helical" evidence="6">
    <location>
        <begin position="40"/>
        <end position="64"/>
    </location>
</feature>
<keyword evidence="2 6" id="KW-0812">Transmembrane</keyword>
<proteinExistence type="predicted"/>
<dbReference type="PhylomeDB" id="A7RJJ3"/>
<dbReference type="Pfam" id="PF00001">
    <property type="entry name" value="7tm_1"/>
    <property type="match status" value="1"/>
</dbReference>
<evidence type="ECO:0000256" key="1">
    <source>
        <dbReference type="ARBA" id="ARBA00004370"/>
    </source>
</evidence>
<evidence type="ECO:0000259" key="7">
    <source>
        <dbReference type="PROSITE" id="PS50262"/>
    </source>
</evidence>
<dbReference type="Gene3D" id="1.20.1070.10">
    <property type="entry name" value="Rhodopsin 7-helix transmembrane proteins"/>
    <property type="match status" value="1"/>
</dbReference>
<dbReference type="AlphaFoldDB" id="A7RJJ3"/>
<name>A7RJJ3_NEMVE</name>
<protein>
    <recommendedName>
        <fullName evidence="7">G-protein coupled receptors family 1 profile domain-containing protein</fullName>
    </recommendedName>
</protein>
<feature type="transmembrane region" description="Helical" evidence="6">
    <location>
        <begin position="258"/>
        <end position="278"/>
    </location>
</feature>
<dbReference type="EMBL" id="DS469514">
    <property type="protein sequence ID" value="EDO48387.1"/>
    <property type="molecule type" value="Genomic_DNA"/>
</dbReference>
<keyword evidence="4 6" id="KW-0472">Membrane</keyword>
<sequence>MLLSIQISYGIISILSVLGNTLVMLVFLNQRNRFNKSYNIMIFGLAVTDCMAGIVMFISPKFVFDPPLFEPTNIPGLIAYCHMLWIRMIVFLLGFASTYICLLLAFDRWVAVVRPTRYKQVFTVRKTIVGVFLSYVIALGLVWIAHPGSKYAPGNPAGKRCIILRAEQDFLAHVRGVLGFLLKSALPFFVITCLYAHLVYKLRKSPNLGSEQHSAITRRVTRVAALATTLLIISWSPSQVSFFLSSIGYGNIRSALHLGLSVLAMLNFCLNPIIYALASKEFRKGYWEVFTKCRCLMGRRHRVAAREERAGTERSDVGFAEDDGGGLGDRRAAYEDNNV</sequence>
<comment type="subcellular location">
    <subcellularLocation>
        <location evidence="1">Membrane</location>
    </subcellularLocation>
</comment>
<dbReference type="CDD" id="cd00637">
    <property type="entry name" value="7tm_classA_rhodopsin-like"/>
    <property type="match status" value="1"/>
</dbReference>
<dbReference type="PROSITE" id="PS50262">
    <property type="entry name" value="G_PROTEIN_RECEP_F1_2"/>
    <property type="match status" value="1"/>
</dbReference>
<evidence type="ECO:0000256" key="3">
    <source>
        <dbReference type="ARBA" id="ARBA00022989"/>
    </source>
</evidence>